<evidence type="ECO:0000256" key="5">
    <source>
        <dbReference type="ARBA" id="ARBA00022792"/>
    </source>
</evidence>
<comment type="caution">
    <text evidence="16">The sequence shown here is derived from an EMBL/GenBank/DDBJ whole genome shotgun (WGS) entry which is preliminary data.</text>
</comment>
<keyword evidence="6" id="KW-0443">Lipid metabolism</keyword>
<keyword evidence="4" id="KW-1000">Mitochondrion outer membrane</keyword>
<keyword evidence="7" id="KW-0496">Mitochondrion</keyword>
<evidence type="ECO:0000256" key="7">
    <source>
        <dbReference type="ARBA" id="ARBA00023128"/>
    </source>
</evidence>
<evidence type="ECO:0000313" key="16">
    <source>
        <dbReference type="EMBL" id="KAG0271801.1"/>
    </source>
</evidence>
<evidence type="ECO:0000256" key="12">
    <source>
        <dbReference type="RuleBase" id="RU365062"/>
    </source>
</evidence>
<dbReference type="PANTHER" id="PTHR12497">
    <property type="entry name" value="TAZ PROTEIN TAFAZZIN"/>
    <property type="match status" value="1"/>
</dbReference>
<keyword evidence="13" id="KW-0175">Coiled coil</keyword>
<feature type="compositionally biased region" description="Polar residues" evidence="14">
    <location>
        <begin position="45"/>
        <end position="55"/>
    </location>
</feature>
<proteinExistence type="inferred from homology"/>
<dbReference type="CDD" id="cd07989">
    <property type="entry name" value="LPLAT_AGPAT-like"/>
    <property type="match status" value="1"/>
</dbReference>
<evidence type="ECO:0000313" key="17">
    <source>
        <dbReference type="Proteomes" id="UP001194580"/>
    </source>
</evidence>
<dbReference type="GO" id="GO:0035965">
    <property type="term" value="P:cardiolipin acyl-chain remodeling"/>
    <property type="evidence" value="ECO:0007669"/>
    <property type="project" value="TreeGrafter"/>
</dbReference>
<evidence type="ECO:0000256" key="14">
    <source>
        <dbReference type="SAM" id="MobiDB-lite"/>
    </source>
</evidence>
<evidence type="ECO:0000256" key="2">
    <source>
        <dbReference type="ARBA" id="ARBA00010524"/>
    </source>
</evidence>
<keyword evidence="8" id="KW-0472">Membrane</keyword>
<evidence type="ECO:0000256" key="11">
    <source>
        <dbReference type="ARBA" id="ARBA00047906"/>
    </source>
</evidence>
<dbReference type="Proteomes" id="UP001194580">
    <property type="component" value="Unassembled WGS sequence"/>
</dbReference>
<dbReference type="GO" id="GO:0007007">
    <property type="term" value="P:inner mitochondrial membrane organization"/>
    <property type="evidence" value="ECO:0007669"/>
    <property type="project" value="TreeGrafter"/>
</dbReference>
<comment type="subcellular location">
    <subcellularLocation>
        <location evidence="1">Mitochondrion inner membrane</location>
        <topology evidence="1">Peripheral membrane protein</topology>
        <orientation evidence="1">Intermembrane side</orientation>
    </subcellularLocation>
    <subcellularLocation>
        <location evidence="10">Mitochondrion outer membrane</location>
        <topology evidence="10">Peripheral membrane protein</topology>
        <orientation evidence="10">Intermembrane side</orientation>
    </subcellularLocation>
</comment>
<feature type="domain" description="Phospholipid/glycerol acyltransferase" evidence="15">
    <location>
        <begin position="204"/>
        <end position="343"/>
    </location>
</feature>
<keyword evidence="9" id="KW-0012">Acyltransferase</keyword>
<dbReference type="SMART" id="SM00563">
    <property type="entry name" value="PlsC"/>
    <property type="match status" value="1"/>
</dbReference>
<reference evidence="16" key="1">
    <citation type="journal article" date="2020" name="Fungal Divers.">
        <title>Resolving the Mortierellaceae phylogeny through synthesis of multi-gene phylogenetics and phylogenomics.</title>
        <authorList>
            <person name="Vandepol N."/>
            <person name="Liber J."/>
            <person name="Desiro A."/>
            <person name="Na H."/>
            <person name="Kennedy M."/>
            <person name="Barry K."/>
            <person name="Grigoriev I.V."/>
            <person name="Miller A.N."/>
            <person name="O'Donnell K."/>
            <person name="Stajich J.E."/>
            <person name="Bonito G."/>
        </authorList>
    </citation>
    <scope>NUCLEOTIDE SEQUENCE</scope>
    <source>
        <strain evidence="16">NRRL 28262</strain>
    </source>
</reference>
<gene>
    <name evidence="16" type="ORF">BGZ95_000329</name>
</gene>
<sequence>MGGFWTTRSSASSSSSATTTTDSTTGYQDDSDSVSVRPAPAPVQALSTPFPTQWPDNRPGSAGRTGGGNDYKATRSSPATGAGAGVGGDGTHDHSPRLEPSPLPHIPFVPNADHNPDLKVFSRFKADPTSILLQYPRSNVDHIHDFYEIYNPSEKGLWAFTSKTVMSGVACVSKLFLTFGSYTGVYNMNPFLKIMYDPHRTRPILTVTNHASTADDPLLWGALPWKCYNTPTRTIRYALGAQELCYPNAPVGHFFRLGQIVPIIRGNGIYQPAIDKSINLLRSGRWVHIFPEGKINQTDQLIRLKWGVGRILMEYGGPTIAEGGKPIDEVEMPIVVPIYHLGMEDILRLYPNNDSPIFPKLGMPLTIVFGEPVEFGSVMQEYKEGKIGEIEARVKMTERVFEALEELKQVALRLHKEKEEQAERDRIAMGRWWWIKPVGWGWWKSQDIEMFPRHRDTNVKIEEL</sequence>
<dbReference type="GO" id="GO:0005743">
    <property type="term" value="C:mitochondrial inner membrane"/>
    <property type="evidence" value="ECO:0007669"/>
    <property type="project" value="UniProtKB-SubCell"/>
</dbReference>
<dbReference type="InterPro" id="IPR000872">
    <property type="entry name" value="Tafazzin"/>
</dbReference>
<evidence type="ECO:0000256" key="9">
    <source>
        <dbReference type="ARBA" id="ARBA00023315"/>
    </source>
</evidence>
<dbReference type="GO" id="GO:0047184">
    <property type="term" value="F:1-acylglycerophosphocholine O-acyltransferase activity"/>
    <property type="evidence" value="ECO:0007669"/>
    <property type="project" value="TreeGrafter"/>
</dbReference>
<protein>
    <recommendedName>
        <fullName evidence="12">Tafazzin family protein</fullName>
    </recommendedName>
</protein>
<feature type="coiled-coil region" evidence="13">
    <location>
        <begin position="387"/>
        <end position="424"/>
    </location>
</feature>
<feature type="compositionally biased region" description="Low complexity" evidence="14">
    <location>
        <begin position="1"/>
        <end position="25"/>
    </location>
</feature>
<evidence type="ECO:0000256" key="4">
    <source>
        <dbReference type="ARBA" id="ARBA00022787"/>
    </source>
</evidence>
<dbReference type="EMBL" id="JAAAIL010001058">
    <property type="protein sequence ID" value="KAG0271801.1"/>
    <property type="molecule type" value="Genomic_DNA"/>
</dbReference>
<keyword evidence="17" id="KW-1185">Reference proteome</keyword>
<dbReference type="Pfam" id="PF01553">
    <property type="entry name" value="Acyltransferase"/>
    <property type="match status" value="1"/>
</dbReference>
<keyword evidence="5" id="KW-0999">Mitochondrion inner membrane</keyword>
<keyword evidence="3" id="KW-0808">Transferase</keyword>
<dbReference type="AlphaFoldDB" id="A0AAD4D8F6"/>
<dbReference type="InterPro" id="IPR002123">
    <property type="entry name" value="Plipid/glycerol_acylTrfase"/>
</dbReference>
<comment type="similarity">
    <text evidence="2 12">Belongs to the taffazin family.</text>
</comment>
<evidence type="ECO:0000256" key="8">
    <source>
        <dbReference type="ARBA" id="ARBA00023136"/>
    </source>
</evidence>
<dbReference type="SUPFAM" id="SSF69593">
    <property type="entry name" value="Glycerol-3-phosphate (1)-acyltransferase"/>
    <property type="match status" value="1"/>
</dbReference>
<evidence type="ECO:0000256" key="6">
    <source>
        <dbReference type="ARBA" id="ARBA00023098"/>
    </source>
</evidence>
<accession>A0AAD4D8F6</accession>
<name>A0AAD4D8F6_9FUNG</name>
<feature type="region of interest" description="Disordered" evidence="14">
    <location>
        <begin position="1"/>
        <end position="105"/>
    </location>
</feature>
<evidence type="ECO:0000256" key="13">
    <source>
        <dbReference type="SAM" id="Coils"/>
    </source>
</evidence>
<comment type="catalytic activity">
    <reaction evidence="11">
        <text>1'-[1,2-diacyl-sn-glycero-3-phospho],3'-[1-acyl-sn-glycero-3-phospho]-glycerol + a 1,2-diacyl-sn-glycero-3-phosphocholine = a cardiolipin + a 1-acyl-sn-glycero-3-phosphocholine</text>
        <dbReference type="Rhea" id="RHEA:33731"/>
        <dbReference type="ChEBI" id="CHEBI:57643"/>
        <dbReference type="ChEBI" id="CHEBI:58168"/>
        <dbReference type="ChEBI" id="CHEBI:62237"/>
        <dbReference type="ChEBI" id="CHEBI:64743"/>
    </reaction>
    <physiologicalReaction direction="left-to-right" evidence="11">
        <dbReference type="Rhea" id="RHEA:33732"/>
    </physiologicalReaction>
    <physiologicalReaction direction="right-to-left" evidence="11">
        <dbReference type="Rhea" id="RHEA:33733"/>
    </physiologicalReaction>
</comment>
<evidence type="ECO:0000259" key="15">
    <source>
        <dbReference type="SMART" id="SM00563"/>
    </source>
</evidence>
<dbReference type="PANTHER" id="PTHR12497:SF0">
    <property type="entry name" value="TAFAZZIN"/>
    <property type="match status" value="1"/>
</dbReference>
<evidence type="ECO:0000256" key="3">
    <source>
        <dbReference type="ARBA" id="ARBA00022679"/>
    </source>
</evidence>
<evidence type="ECO:0000256" key="10">
    <source>
        <dbReference type="ARBA" id="ARBA00024323"/>
    </source>
</evidence>
<organism evidence="16 17">
    <name type="scientific">Linnemannia exigua</name>
    <dbReference type="NCBI Taxonomy" id="604196"/>
    <lineage>
        <taxon>Eukaryota</taxon>
        <taxon>Fungi</taxon>
        <taxon>Fungi incertae sedis</taxon>
        <taxon>Mucoromycota</taxon>
        <taxon>Mortierellomycotina</taxon>
        <taxon>Mortierellomycetes</taxon>
        <taxon>Mortierellales</taxon>
        <taxon>Mortierellaceae</taxon>
        <taxon>Linnemannia</taxon>
    </lineage>
</organism>
<evidence type="ECO:0000256" key="1">
    <source>
        <dbReference type="ARBA" id="ARBA00004137"/>
    </source>
</evidence>
<dbReference type="GO" id="GO:0005741">
    <property type="term" value="C:mitochondrial outer membrane"/>
    <property type="evidence" value="ECO:0007669"/>
    <property type="project" value="UniProtKB-SubCell"/>
</dbReference>
<dbReference type="PRINTS" id="PR00979">
    <property type="entry name" value="TAFAZZIN"/>
</dbReference>